<evidence type="ECO:0000313" key="6">
    <source>
        <dbReference type="EMBL" id="MBL0422470.1"/>
    </source>
</evidence>
<gene>
    <name evidence="6" type="ORF">JI739_19135</name>
</gene>
<dbReference type="Gene3D" id="3.90.226.10">
    <property type="entry name" value="2-enoyl-CoA Hydratase, Chain A, domain 1"/>
    <property type="match status" value="1"/>
</dbReference>
<dbReference type="CDD" id="cd07022">
    <property type="entry name" value="S49_Sppa_36K_type"/>
    <property type="match status" value="1"/>
</dbReference>
<keyword evidence="4" id="KW-0720">Serine protease</keyword>
<dbReference type="SUPFAM" id="SSF52096">
    <property type="entry name" value="ClpP/crotonase"/>
    <property type="match status" value="1"/>
</dbReference>
<dbReference type="PANTHER" id="PTHR33209:SF1">
    <property type="entry name" value="PEPTIDASE S49 DOMAIN-CONTAINING PROTEIN"/>
    <property type="match status" value="1"/>
</dbReference>
<protein>
    <submittedName>
        <fullName evidence="6">S49 family peptidase</fullName>
    </submittedName>
</protein>
<keyword evidence="7" id="KW-1185">Reference proteome</keyword>
<proteinExistence type="inferred from homology"/>
<keyword evidence="2" id="KW-0645">Protease</keyword>
<dbReference type="GO" id="GO:0008236">
    <property type="term" value="F:serine-type peptidase activity"/>
    <property type="evidence" value="ECO:0007669"/>
    <property type="project" value="UniProtKB-KW"/>
</dbReference>
<reference evidence="6" key="1">
    <citation type="submission" date="2021-01" db="EMBL/GenBank/DDBJ databases">
        <title>Ramlibacter sp. strain AW1 16S ribosomal RNA gene Genome sequencing and assembly.</title>
        <authorList>
            <person name="Kang M."/>
        </authorList>
    </citation>
    <scope>NUCLEOTIDE SEQUENCE</scope>
    <source>
        <strain evidence="6">AW1</strain>
    </source>
</reference>
<feature type="domain" description="Peptidase S49" evidence="5">
    <location>
        <begin position="132"/>
        <end position="274"/>
    </location>
</feature>
<evidence type="ECO:0000256" key="3">
    <source>
        <dbReference type="ARBA" id="ARBA00022801"/>
    </source>
</evidence>
<sequence>MTLLPHVAARLFGAPLLIHRPKLDVILSVLGPRVGVTDLAAPSAFAPPQRPSASTASANDKIAVIPIHGTLVRRTVGLEAESGLASYAAIASQLDAALANPNASAILLDIDSPGGESGGVFDLADRIRSAAGQKPVWAVANDMAFSAAYALASGASRMFVSRTGGVGSIGVIAMHVDQSSKDAQDGVRYTAVFAGDRKNDLNPHQPITGEAQAFLQAEVDRVYGLFVETVAKHRRLRADAVVATQAGLYFAQDAVSAGLADAVGSFDDALAQLHASISSRPILLASGSGTSLKLQKDHPMNAHAEAGAPAPLVADAAAGQIQPPPATASAPTIASAETFSVADAVEIAQTCALAGRSDLVTGFLEAKVPPAKVRSHLLAAQADSSPEIVSRIDPNAPAKSALAAANPASPNNPLIQAVKSRLGASNT</sequence>
<comment type="caution">
    <text evidence="6">The sequence shown here is derived from an EMBL/GenBank/DDBJ whole genome shotgun (WGS) entry which is preliminary data.</text>
</comment>
<dbReference type="Pfam" id="PF01343">
    <property type="entry name" value="Peptidase_S49"/>
    <property type="match status" value="1"/>
</dbReference>
<dbReference type="InterPro" id="IPR029045">
    <property type="entry name" value="ClpP/crotonase-like_dom_sf"/>
</dbReference>
<name>A0A936ZRU1_9BURK</name>
<dbReference type="GO" id="GO:0006508">
    <property type="term" value="P:proteolysis"/>
    <property type="evidence" value="ECO:0007669"/>
    <property type="project" value="UniProtKB-KW"/>
</dbReference>
<dbReference type="RefSeq" id="WP_201685547.1">
    <property type="nucleotide sequence ID" value="NZ_JAEQNA010000008.1"/>
</dbReference>
<evidence type="ECO:0000256" key="1">
    <source>
        <dbReference type="ARBA" id="ARBA00008683"/>
    </source>
</evidence>
<organism evidence="6 7">
    <name type="scientific">Ramlibacter aurantiacus</name>
    <dbReference type="NCBI Taxonomy" id="2801330"/>
    <lineage>
        <taxon>Bacteria</taxon>
        <taxon>Pseudomonadati</taxon>
        <taxon>Pseudomonadota</taxon>
        <taxon>Betaproteobacteria</taxon>
        <taxon>Burkholderiales</taxon>
        <taxon>Comamonadaceae</taxon>
        <taxon>Ramlibacter</taxon>
    </lineage>
</organism>
<comment type="similarity">
    <text evidence="1">Belongs to the peptidase S49 family.</text>
</comment>
<evidence type="ECO:0000256" key="2">
    <source>
        <dbReference type="ARBA" id="ARBA00022670"/>
    </source>
</evidence>
<dbReference type="Gene3D" id="6.20.330.10">
    <property type="match status" value="1"/>
</dbReference>
<evidence type="ECO:0000259" key="5">
    <source>
        <dbReference type="Pfam" id="PF01343"/>
    </source>
</evidence>
<dbReference type="Proteomes" id="UP000613011">
    <property type="component" value="Unassembled WGS sequence"/>
</dbReference>
<evidence type="ECO:0000313" key="7">
    <source>
        <dbReference type="Proteomes" id="UP000613011"/>
    </source>
</evidence>
<dbReference type="AlphaFoldDB" id="A0A936ZRU1"/>
<accession>A0A936ZRU1</accession>
<dbReference type="InterPro" id="IPR002142">
    <property type="entry name" value="Peptidase_S49"/>
</dbReference>
<keyword evidence="3" id="KW-0378">Hydrolase</keyword>
<dbReference type="PANTHER" id="PTHR33209">
    <property type="entry name" value="PROTEASE 4"/>
    <property type="match status" value="1"/>
</dbReference>
<dbReference type="InterPro" id="IPR033855">
    <property type="entry name" value="Protein_C"/>
</dbReference>
<dbReference type="EMBL" id="JAEQNA010000008">
    <property type="protein sequence ID" value="MBL0422470.1"/>
    <property type="molecule type" value="Genomic_DNA"/>
</dbReference>
<evidence type="ECO:0000256" key="4">
    <source>
        <dbReference type="ARBA" id="ARBA00022825"/>
    </source>
</evidence>